<dbReference type="SMART" id="SM00283">
    <property type="entry name" value="MA"/>
    <property type="match status" value="1"/>
</dbReference>
<dbReference type="AlphaFoldDB" id="A0A1X7EXS7"/>
<feature type="transmembrane region" description="Helical" evidence="7">
    <location>
        <begin position="297"/>
        <end position="317"/>
    </location>
</feature>
<keyword evidence="2" id="KW-0145">Chemotaxis</keyword>
<accession>A0A1X7EXS7</accession>
<feature type="domain" description="HAMP" evidence="9">
    <location>
        <begin position="319"/>
        <end position="371"/>
    </location>
</feature>
<feature type="transmembrane region" description="Helical" evidence="7">
    <location>
        <begin position="14"/>
        <end position="31"/>
    </location>
</feature>
<evidence type="ECO:0000259" key="9">
    <source>
        <dbReference type="PROSITE" id="PS50885"/>
    </source>
</evidence>
<dbReference type="RefSeq" id="WP_085104470.1">
    <property type="nucleotide sequence ID" value="NZ_FWZU01000007.1"/>
</dbReference>
<sequence length="807" mass="89744">MKKKNLNGLLLKRLLLITGAIIIVCCAVYYYKNKKITADVMQEKSQELIRILEQRIDKGKKIAITNTISLANSGEIPKLLAGQNRSELTRIVDNIVAAFKTESNFHDIRIQILDSEGKIFFKSWAPGQFGETSEEIKPILMQVRKSGKAVAGFVVDKSGITLRGTALLNYQGKHVGYLQFIQGLGNIAKDFETENSLYMLLITPEISNSIAKINKNIKIGQYHSANDEWFSKNVSNYFSRIDLPTLLANTYGIQNGYFITSKTLSDVNGNLMGINLIAEPSAGVLTSLNQTMKTAKLLILIIFCALLTIIASVFFFVNRNVTYPMNKTIDFARGIARGKVTERLSLEMNNEIGILANYLNSVTTEVGGIVCRIQDIVNNLTYNGKDMDHASKKLDQAFSIQAAGLENISSSMEQMTVSIQQNTKDASQAEEGSLRLSEDAEISGKAMTKAVDSMKTIAEKITVVEEIARQTNLLALNAAIEAARAGEMGKGFAVVAAEVRKLAELSRIAASEINNLAKSTVQVATQAGQRLEKLVPDIKGNSELIQKIAAASVEQREETEEINSAIQQLSHVVQDNVSTAENLTSMSESFYTQVNTLQQTMDFFELDENSAYDVNEDSKDHEPLELVSKVLPIETNTWLKSSPKRKPAQPVPPVKPVIAVPSSQVKKVRLKEYKDLIKWNDSLMLGIDEIDSQHKRLVELINLLNGAMSQSKGADVLAEIFKELREYTVSHFEFEENMLEKHGYEDIEQHKEIHSDLVAQVKTFEKEFKNGKIAMSSELMAFLKHWLTDHIKGIDTKYAPTIKSAIE</sequence>
<gene>
    <name evidence="10" type="ORF">SAMN06295933_3427</name>
</gene>
<keyword evidence="3" id="KW-0479">Metal-binding</keyword>
<dbReference type="GO" id="GO:0046872">
    <property type="term" value="F:metal ion binding"/>
    <property type="evidence" value="ECO:0007669"/>
    <property type="project" value="UniProtKB-KW"/>
</dbReference>
<keyword evidence="7" id="KW-1133">Transmembrane helix</keyword>
<dbReference type="NCBIfam" id="TIGR02481">
    <property type="entry name" value="hemeryth_dom"/>
    <property type="match status" value="1"/>
</dbReference>
<evidence type="ECO:0000256" key="3">
    <source>
        <dbReference type="ARBA" id="ARBA00022723"/>
    </source>
</evidence>
<dbReference type="PROSITE" id="PS50111">
    <property type="entry name" value="CHEMOTAXIS_TRANSDUC_2"/>
    <property type="match status" value="1"/>
</dbReference>
<evidence type="ECO:0000256" key="7">
    <source>
        <dbReference type="SAM" id="Phobius"/>
    </source>
</evidence>
<dbReference type="InterPro" id="IPR012827">
    <property type="entry name" value="Hemerythrin_metal-bd"/>
</dbReference>
<dbReference type="PROSITE" id="PS50885">
    <property type="entry name" value="HAMP"/>
    <property type="match status" value="1"/>
</dbReference>
<evidence type="ECO:0000313" key="10">
    <source>
        <dbReference type="EMBL" id="SMF41660.1"/>
    </source>
</evidence>
<dbReference type="CDD" id="cd12107">
    <property type="entry name" value="Hemerythrin"/>
    <property type="match status" value="1"/>
</dbReference>
<dbReference type="InterPro" id="IPR004089">
    <property type="entry name" value="MCPsignal_dom"/>
</dbReference>
<evidence type="ECO:0000256" key="2">
    <source>
        <dbReference type="ARBA" id="ARBA00022500"/>
    </source>
</evidence>
<dbReference type="InterPro" id="IPR029150">
    <property type="entry name" value="dCache_3"/>
</dbReference>
<dbReference type="InterPro" id="IPR016131">
    <property type="entry name" value="Haemerythrin_Fe_BS"/>
</dbReference>
<evidence type="ECO:0000256" key="5">
    <source>
        <dbReference type="ARBA" id="ARBA00029447"/>
    </source>
</evidence>
<dbReference type="InterPro" id="IPR029151">
    <property type="entry name" value="Sensor-like_sf"/>
</dbReference>
<dbReference type="Pfam" id="PF01814">
    <property type="entry name" value="Hemerythrin"/>
    <property type="match status" value="1"/>
</dbReference>
<evidence type="ECO:0000313" key="11">
    <source>
        <dbReference type="Proteomes" id="UP000192906"/>
    </source>
</evidence>
<dbReference type="GO" id="GO:0004888">
    <property type="term" value="F:transmembrane signaling receptor activity"/>
    <property type="evidence" value="ECO:0007669"/>
    <property type="project" value="TreeGrafter"/>
</dbReference>
<reference evidence="11" key="1">
    <citation type="submission" date="2017-04" db="EMBL/GenBank/DDBJ databases">
        <authorList>
            <person name="Varghese N."/>
            <person name="Submissions S."/>
        </authorList>
    </citation>
    <scope>NUCLEOTIDE SEQUENCE [LARGE SCALE GENOMIC DNA]</scope>
    <source>
        <strain evidence="11">K3S</strain>
    </source>
</reference>
<organism evidence="10 11">
    <name type="scientific">Desulfovibrio gilichinskyi</name>
    <dbReference type="NCBI Taxonomy" id="1519643"/>
    <lineage>
        <taxon>Bacteria</taxon>
        <taxon>Pseudomonadati</taxon>
        <taxon>Thermodesulfobacteriota</taxon>
        <taxon>Desulfovibrionia</taxon>
        <taxon>Desulfovibrionales</taxon>
        <taxon>Desulfovibrionaceae</taxon>
        <taxon>Desulfovibrio</taxon>
    </lineage>
</organism>
<dbReference type="Pfam" id="PF14827">
    <property type="entry name" value="dCache_3"/>
    <property type="match status" value="1"/>
</dbReference>
<keyword evidence="11" id="KW-1185">Reference proteome</keyword>
<dbReference type="PANTHER" id="PTHR43531">
    <property type="entry name" value="PROTEIN ICFG"/>
    <property type="match status" value="1"/>
</dbReference>
<dbReference type="SUPFAM" id="SSF58104">
    <property type="entry name" value="Methyl-accepting chemotaxis protein (MCP) signaling domain"/>
    <property type="match status" value="1"/>
</dbReference>
<dbReference type="SUPFAM" id="SSF47188">
    <property type="entry name" value="Hemerythrin-like"/>
    <property type="match status" value="1"/>
</dbReference>
<dbReference type="InterPro" id="IPR035938">
    <property type="entry name" value="Hemerythrin-like_sf"/>
</dbReference>
<dbReference type="NCBIfam" id="NF002007">
    <property type="entry name" value="PRK00808.1"/>
    <property type="match status" value="1"/>
</dbReference>
<proteinExistence type="inferred from homology"/>
<evidence type="ECO:0000256" key="4">
    <source>
        <dbReference type="ARBA" id="ARBA00023004"/>
    </source>
</evidence>
<keyword evidence="4" id="KW-0408">Iron</keyword>
<dbReference type="PROSITE" id="PS00550">
    <property type="entry name" value="HEMERYTHRINS"/>
    <property type="match status" value="1"/>
</dbReference>
<keyword evidence="7" id="KW-0472">Membrane</keyword>
<dbReference type="Pfam" id="PF00015">
    <property type="entry name" value="MCPsignal"/>
    <property type="match status" value="1"/>
</dbReference>
<dbReference type="InterPro" id="IPR012312">
    <property type="entry name" value="Hemerythrin-like"/>
</dbReference>
<dbReference type="InterPro" id="IPR003660">
    <property type="entry name" value="HAMP_dom"/>
</dbReference>
<dbReference type="InterPro" id="IPR051310">
    <property type="entry name" value="MCP_chemotaxis"/>
</dbReference>
<dbReference type="Gene3D" id="1.10.287.950">
    <property type="entry name" value="Methyl-accepting chemotaxis protein"/>
    <property type="match status" value="1"/>
</dbReference>
<dbReference type="Gene3D" id="1.20.120.50">
    <property type="entry name" value="Hemerythrin-like"/>
    <property type="match status" value="1"/>
</dbReference>
<dbReference type="SUPFAM" id="SSF103190">
    <property type="entry name" value="Sensory domain-like"/>
    <property type="match status" value="1"/>
</dbReference>
<evidence type="ECO:0000256" key="1">
    <source>
        <dbReference type="ARBA" id="ARBA00010587"/>
    </source>
</evidence>
<dbReference type="EMBL" id="FWZU01000007">
    <property type="protein sequence ID" value="SMF41660.1"/>
    <property type="molecule type" value="Genomic_DNA"/>
</dbReference>
<dbReference type="GO" id="GO:0007165">
    <property type="term" value="P:signal transduction"/>
    <property type="evidence" value="ECO:0007669"/>
    <property type="project" value="UniProtKB-KW"/>
</dbReference>
<comment type="similarity">
    <text evidence="5">Belongs to the methyl-accepting chemotaxis (MCP) protein family.</text>
</comment>
<dbReference type="NCBIfam" id="NF033749">
    <property type="entry name" value="bact_hemeryth"/>
    <property type="match status" value="1"/>
</dbReference>
<dbReference type="STRING" id="1519643.SAMN06295933_3427"/>
<dbReference type="Proteomes" id="UP000192906">
    <property type="component" value="Unassembled WGS sequence"/>
</dbReference>
<dbReference type="GO" id="GO:0006935">
    <property type="term" value="P:chemotaxis"/>
    <property type="evidence" value="ECO:0007669"/>
    <property type="project" value="UniProtKB-KW"/>
</dbReference>
<dbReference type="OrthoDB" id="9763018at2"/>
<feature type="domain" description="Methyl-accepting transducer" evidence="8">
    <location>
        <begin position="376"/>
        <end position="591"/>
    </location>
</feature>
<dbReference type="PANTHER" id="PTHR43531:SF11">
    <property type="entry name" value="METHYL-ACCEPTING CHEMOTAXIS PROTEIN 3"/>
    <property type="match status" value="1"/>
</dbReference>
<comment type="similarity">
    <text evidence="1">Belongs to the hemerythrin family.</text>
</comment>
<keyword evidence="6" id="KW-0807">Transducer</keyword>
<evidence type="ECO:0000259" key="8">
    <source>
        <dbReference type="PROSITE" id="PS50111"/>
    </source>
</evidence>
<keyword evidence="7" id="KW-0812">Transmembrane</keyword>
<evidence type="ECO:0000256" key="6">
    <source>
        <dbReference type="PROSITE-ProRule" id="PRU00284"/>
    </source>
</evidence>
<name>A0A1X7EXS7_9BACT</name>
<dbReference type="GO" id="GO:0005886">
    <property type="term" value="C:plasma membrane"/>
    <property type="evidence" value="ECO:0007669"/>
    <property type="project" value="TreeGrafter"/>
</dbReference>
<protein>
    <submittedName>
        <fullName evidence="10">Hemerythrin-like metal-binding domain protein</fullName>
    </submittedName>
</protein>